<evidence type="ECO:0000256" key="3">
    <source>
        <dbReference type="ARBA" id="ARBA00023163"/>
    </source>
</evidence>
<dbReference type="InterPro" id="IPR011262">
    <property type="entry name" value="DNA-dir_RNA_pol_insert"/>
</dbReference>
<keyword evidence="5 8" id="KW-0548">Nucleotidyltransferase</keyword>
<comment type="similarity">
    <text evidence="4 5">Belongs to the archaeal Rpo3/eukaryotic RPB3 RNA polymerase subunit family.</text>
</comment>
<dbReference type="SUPFAM" id="SSF55257">
    <property type="entry name" value="RBP11-like subunits of RNA polymerase"/>
    <property type="match status" value="1"/>
</dbReference>
<dbReference type="Gene3D" id="3.30.70.3110">
    <property type="match status" value="1"/>
</dbReference>
<dbReference type="Pfam" id="PF01000">
    <property type="entry name" value="RNA_pol_A_bac"/>
    <property type="match status" value="1"/>
</dbReference>
<dbReference type="PANTHER" id="PTHR11800:SF2">
    <property type="entry name" value="DNA-DIRECTED RNA POLYMERASE II SUBUNIT RPB3"/>
    <property type="match status" value="1"/>
</dbReference>
<evidence type="ECO:0000313" key="8">
    <source>
        <dbReference type="EMBL" id="MFC7125298.1"/>
    </source>
</evidence>
<protein>
    <recommendedName>
        <fullName evidence="5">DNA-directed RNA polymerase subunit Rpo3</fullName>
        <ecNumber evidence="5">2.7.7.6</ecNumber>
    </recommendedName>
    <alternativeName>
        <fullName evidence="5">DNA-directed RNA polymerase subunit D</fullName>
    </alternativeName>
</protein>
<accession>A0ABD5X8L4</accession>
<dbReference type="InterPro" id="IPR036643">
    <property type="entry name" value="RNApol_insert_sf"/>
</dbReference>
<comment type="catalytic activity">
    <reaction evidence="5">
        <text>RNA(n) + a ribonucleoside 5'-triphosphate = RNA(n+1) + diphosphate</text>
        <dbReference type="Rhea" id="RHEA:21248"/>
        <dbReference type="Rhea" id="RHEA-COMP:14527"/>
        <dbReference type="Rhea" id="RHEA-COMP:17342"/>
        <dbReference type="ChEBI" id="CHEBI:33019"/>
        <dbReference type="ChEBI" id="CHEBI:61557"/>
        <dbReference type="ChEBI" id="CHEBI:140395"/>
        <dbReference type="EC" id="2.7.7.6"/>
    </reaction>
</comment>
<evidence type="ECO:0000256" key="6">
    <source>
        <dbReference type="SAM" id="MobiDB-lite"/>
    </source>
</evidence>
<organism evidence="8 9">
    <name type="scientific">Halovenus rubra</name>
    <dbReference type="NCBI Taxonomy" id="869890"/>
    <lineage>
        <taxon>Archaea</taxon>
        <taxon>Methanobacteriati</taxon>
        <taxon>Methanobacteriota</taxon>
        <taxon>Stenosarchaea group</taxon>
        <taxon>Halobacteria</taxon>
        <taxon>Halobacteriales</taxon>
        <taxon>Haloarculaceae</taxon>
        <taxon>Halovenus</taxon>
    </lineage>
</organism>
<dbReference type="EMBL" id="JBHSZQ010000004">
    <property type="protein sequence ID" value="MFC7125298.1"/>
    <property type="molecule type" value="Genomic_DNA"/>
</dbReference>
<dbReference type="Proteomes" id="UP001596414">
    <property type="component" value="Unassembled WGS sequence"/>
</dbReference>
<evidence type="ECO:0000256" key="4">
    <source>
        <dbReference type="ARBA" id="ARBA00025804"/>
    </source>
</evidence>
<feature type="domain" description="DNA-directed RNA polymerase RpoA/D/Rpb3-type" evidence="7">
    <location>
        <begin position="16"/>
        <end position="260"/>
    </location>
</feature>
<sequence>MMSEYEVQFVERSERNARFVVRSVTPAFANGIRRAMIADVPTLSIDTVRFIENSSVMFDEQIGLRLGLVPLKTPPNEFEIGDEVTLSLDVSGPETAYSGDLVPGDGSVTVADDNIPIIDLKDGQRLEIEADAVLDVGNEHAKHQGGVAVGYRHLQTVEVVGEKSEFDDGEPHILRGVLEEQEAEHAAETGDGTPENGDLVPTGEFENDLTNRYPGKEVTVKDVPDAFVFDVETDGSLTADELVELAANTLGSRANELKDAVAL</sequence>
<comment type="function">
    <text evidence="5">DNA-dependent RNA polymerase (RNAP) catalyzes the transcription of DNA into RNA using the four ribonucleoside triphosphates as substrates.</text>
</comment>
<dbReference type="Gene3D" id="3.30.1360.10">
    <property type="entry name" value="RNA polymerase, RBP11-like subunit"/>
    <property type="match status" value="1"/>
</dbReference>
<dbReference type="PANTHER" id="PTHR11800">
    <property type="entry name" value="DNA-DIRECTED RNA POLYMERASE"/>
    <property type="match status" value="1"/>
</dbReference>
<dbReference type="GO" id="GO:0005737">
    <property type="term" value="C:cytoplasm"/>
    <property type="evidence" value="ECO:0007669"/>
    <property type="project" value="UniProtKB-SubCell"/>
</dbReference>
<comment type="caution">
    <text evidence="5">Lacks conserved residue(s) required for the propagation of feature annotation.</text>
</comment>
<evidence type="ECO:0000256" key="2">
    <source>
        <dbReference type="ARBA" id="ARBA00022490"/>
    </source>
</evidence>
<dbReference type="NCBIfam" id="NF001988">
    <property type="entry name" value="PRK00783.1"/>
    <property type="match status" value="1"/>
</dbReference>
<dbReference type="AlphaFoldDB" id="A0ABD5X8L4"/>
<dbReference type="InterPro" id="IPR011263">
    <property type="entry name" value="DNA-dir_RNA_pol_RpoA/D/Rpb3"/>
</dbReference>
<comment type="subcellular location">
    <subcellularLocation>
        <location evidence="5">Cytoplasm</location>
    </subcellularLocation>
</comment>
<dbReference type="RefSeq" id="WP_267636522.1">
    <property type="nucleotide sequence ID" value="NZ_JAODIY010000004.1"/>
</dbReference>
<dbReference type="SUPFAM" id="SSF56553">
    <property type="entry name" value="Insert subdomain of RNA polymerase alpha subunit"/>
    <property type="match status" value="1"/>
</dbReference>
<dbReference type="GO" id="GO:0000428">
    <property type="term" value="C:DNA-directed RNA polymerase complex"/>
    <property type="evidence" value="ECO:0007669"/>
    <property type="project" value="UniProtKB-KW"/>
</dbReference>
<comment type="caution">
    <text evidence="8">The sequence shown here is derived from an EMBL/GenBank/DDBJ whole genome shotgun (WGS) entry which is preliminary data.</text>
</comment>
<feature type="region of interest" description="Disordered" evidence="6">
    <location>
        <begin position="182"/>
        <end position="213"/>
    </location>
</feature>
<dbReference type="GO" id="GO:0003899">
    <property type="term" value="F:DNA-directed RNA polymerase activity"/>
    <property type="evidence" value="ECO:0007669"/>
    <property type="project" value="UniProtKB-UniRule"/>
</dbReference>
<dbReference type="GO" id="GO:0006351">
    <property type="term" value="P:DNA-templated transcription"/>
    <property type="evidence" value="ECO:0007669"/>
    <property type="project" value="UniProtKB-UniRule"/>
</dbReference>
<evidence type="ECO:0000256" key="1">
    <source>
        <dbReference type="ARBA" id="ARBA00022478"/>
    </source>
</evidence>
<proteinExistence type="inferred from homology"/>
<dbReference type="InterPro" id="IPR036603">
    <property type="entry name" value="RBP11-like"/>
</dbReference>
<name>A0ABD5X8L4_9EURY</name>
<keyword evidence="3 5" id="KW-0804">Transcription</keyword>
<gene>
    <name evidence="5" type="primary">rpo3</name>
    <name evidence="5" type="synonym">rpoD</name>
    <name evidence="8" type="ORF">ACFQJ7_04490</name>
</gene>
<dbReference type="Gene3D" id="2.170.120.12">
    <property type="entry name" value="DNA-directed RNA polymerase, insert domain"/>
    <property type="match status" value="1"/>
</dbReference>
<reference evidence="8 9" key="1">
    <citation type="journal article" date="2014" name="Int. J. Syst. Evol. Microbiol.">
        <title>Complete genome sequence of Corynebacterium casei LMG S-19264T (=DSM 44701T), isolated from a smear-ripened cheese.</title>
        <authorList>
            <consortium name="US DOE Joint Genome Institute (JGI-PGF)"/>
            <person name="Walter F."/>
            <person name="Albersmeier A."/>
            <person name="Kalinowski J."/>
            <person name="Ruckert C."/>
        </authorList>
    </citation>
    <scope>NUCLEOTIDE SEQUENCE [LARGE SCALE GENOMIC DNA]</scope>
    <source>
        <strain evidence="8 9">CGMCC 4.7215</strain>
    </source>
</reference>
<dbReference type="InterPro" id="IPR022842">
    <property type="entry name" value="RNAP_Rpo3/Rpb3/RPAC1"/>
</dbReference>
<dbReference type="Pfam" id="PF01193">
    <property type="entry name" value="RNA_pol_L"/>
    <property type="match status" value="1"/>
</dbReference>
<dbReference type="GO" id="GO:0003677">
    <property type="term" value="F:DNA binding"/>
    <property type="evidence" value="ECO:0007669"/>
    <property type="project" value="UniProtKB-UniRule"/>
</dbReference>
<evidence type="ECO:0000256" key="5">
    <source>
        <dbReference type="HAMAP-Rule" id="MF_00320"/>
    </source>
</evidence>
<keyword evidence="5 8" id="KW-0808">Transferase</keyword>
<keyword evidence="2 5" id="KW-0963">Cytoplasm</keyword>
<keyword evidence="1 5" id="KW-0240">DNA-directed RNA polymerase</keyword>
<dbReference type="InterPro" id="IPR001514">
    <property type="entry name" value="DNA-dir_RNA_pol_30-40kDasu_CS"/>
</dbReference>
<dbReference type="HAMAP" id="MF_00320">
    <property type="entry name" value="RNApol_arch_Rpo3"/>
    <property type="match status" value="1"/>
</dbReference>
<dbReference type="SMART" id="SM00662">
    <property type="entry name" value="RPOLD"/>
    <property type="match status" value="1"/>
</dbReference>
<evidence type="ECO:0000259" key="7">
    <source>
        <dbReference type="SMART" id="SM00662"/>
    </source>
</evidence>
<dbReference type="InterPro" id="IPR050518">
    <property type="entry name" value="Rpo3/RPB3_RNA_Pol_subunit"/>
</dbReference>
<comment type="subunit">
    <text evidence="5">Part of the RNA polymerase complex.</text>
</comment>
<dbReference type="PROSITE" id="PS00446">
    <property type="entry name" value="RNA_POL_D_30KD"/>
    <property type="match status" value="1"/>
</dbReference>
<evidence type="ECO:0000313" key="9">
    <source>
        <dbReference type="Proteomes" id="UP001596414"/>
    </source>
</evidence>
<dbReference type="EC" id="2.7.7.6" evidence="5"/>